<keyword evidence="2" id="KW-1185">Reference proteome</keyword>
<proteinExistence type="predicted"/>
<organism evidence="1 2">
    <name type="scientific">Bos mutus</name>
    <name type="common">wild yak</name>
    <dbReference type="NCBI Taxonomy" id="72004"/>
    <lineage>
        <taxon>Eukaryota</taxon>
        <taxon>Metazoa</taxon>
        <taxon>Chordata</taxon>
        <taxon>Craniata</taxon>
        <taxon>Vertebrata</taxon>
        <taxon>Euteleostomi</taxon>
        <taxon>Mammalia</taxon>
        <taxon>Eutheria</taxon>
        <taxon>Laurasiatheria</taxon>
        <taxon>Artiodactyla</taxon>
        <taxon>Ruminantia</taxon>
        <taxon>Pecora</taxon>
        <taxon>Bovidae</taxon>
        <taxon>Bovinae</taxon>
        <taxon>Bos</taxon>
    </lineage>
</organism>
<reference evidence="1" key="1">
    <citation type="submission" date="2019-10" db="EMBL/GenBank/DDBJ databases">
        <title>The sequence and de novo assembly of the wild yak genome.</title>
        <authorList>
            <person name="Liu Y."/>
        </authorList>
    </citation>
    <scope>NUCLEOTIDE SEQUENCE [LARGE SCALE GENOMIC DNA]</scope>
    <source>
        <strain evidence="1">WY2019</strain>
    </source>
</reference>
<dbReference type="AlphaFoldDB" id="A0A6B0RUI8"/>
<comment type="caution">
    <text evidence="1">The sequence shown here is derived from an EMBL/GenBank/DDBJ whole genome shotgun (WGS) entry which is preliminary data.</text>
</comment>
<protein>
    <submittedName>
        <fullName evidence="1">Uncharacterized protein</fullName>
    </submittedName>
</protein>
<name>A0A6B0RUI8_9CETA</name>
<sequence>MFVNEVTGLVSSITWEPQWKRTKVVILGEFWNGKCSSDLVARCSLHVKRMAFSIDLLKRYTPNAFITTEVSAFSVLKQSRNLLALTSLIMCYLYGSVSASENGTVLCIQLGPNEEQATRRSGADASLLDAYTLEWSGCVTRDAHTRSGADASLLDAHTQSGADASLLDAHTRSGADASLGMPTPGVERMRHSWDAHTGVERTRHSWVPTPGVERMRHSWVPTPGVERTRHSWMPPRSLNLNVQKTKNLKSDLPASSSALENRYIWSPGNKSIHIKNMFPTSGKWDNLLFIYFPIYREKVTFSGPTDFETPSKGNVECTLQVWSFVLRVFSNFLR</sequence>
<gene>
    <name evidence="1" type="ORF">E5288_WYG019876</name>
</gene>
<evidence type="ECO:0000313" key="2">
    <source>
        <dbReference type="Proteomes" id="UP000322234"/>
    </source>
</evidence>
<accession>A0A6B0RUI8</accession>
<evidence type="ECO:0000313" key="1">
    <source>
        <dbReference type="EMBL" id="MXQ91694.1"/>
    </source>
</evidence>
<dbReference type="EMBL" id="VBQZ03000073">
    <property type="protein sequence ID" value="MXQ91694.1"/>
    <property type="molecule type" value="Genomic_DNA"/>
</dbReference>
<dbReference type="Proteomes" id="UP000322234">
    <property type="component" value="Unassembled WGS sequence"/>
</dbReference>